<evidence type="ECO:0000256" key="17">
    <source>
        <dbReference type="ARBA" id="ARBA00022837"/>
    </source>
</evidence>
<keyword evidence="20 30" id="KW-1133">Transmembrane helix</keyword>
<keyword evidence="17" id="KW-0106">Calcium</keyword>
<dbReference type="Pfam" id="PF13768">
    <property type="entry name" value="VWA_3"/>
    <property type="match status" value="1"/>
</dbReference>
<evidence type="ECO:0000256" key="20">
    <source>
        <dbReference type="ARBA" id="ARBA00022989"/>
    </source>
</evidence>
<evidence type="ECO:0000256" key="1">
    <source>
        <dbReference type="ARBA" id="ARBA00004479"/>
    </source>
</evidence>
<dbReference type="InterPro" id="IPR000719">
    <property type="entry name" value="Prot_kinase_dom"/>
</dbReference>
<dbReference type="InterPro" id="IPR008271">
    <property type="entry name" value="Ser/Thr_kinase_AS"/>
</dbReference>
<dbReference type="InterPro" id="IPR002035">
    <property type="entry name" value="VWF_A"/>
</dbReference>
<keyword evidence="25" id="KW-0407">Ion channel</keyword>
<dbReference type="Pfam" id="PF08399">
    <property type="entry name" value="VWA_N"/>
    <property type="match status" value="1"/>
</dbReference>
<organism evidence="33 34">
    <name type="scientific">Parthenolecanium corni</name>
    <dbReference type="NCBI Taxonomy" id="536013"/>
    <lineage>
        <taxon>Eukaryota</taxon>
        <taxon>Metazoa</taxon>
        <taxon>Ecdysozoa</taxon>
        <taxon>Arthropoda</taxon>
        <taxon>Hexapoda</taxon>
        <taxon>Insecta</taxon>
        <taxon>Pterygota</taxon>
        <taxon>Neoptera</taxon>
        <taxon>Paraneoptera</taxon>
        <taxon>Hemiptera</taxon>
        <taxon>Sternorrhyncha</taxon>
        <taxon>Coccoidea</taxon>
        <taxon>Coccidae</taxon>
        <taxon>Parthenolecanium</taxon>
    </lineage>
</organism>
<dbReference type="Proteomes" id="UP001367676">
    <property type="component" value="Unassembled WGS sequence"/>
</dbReference>
<feature type="region of interest" description="Disordered" evidence="29">
    <location>
        <begin position="588"/>
        <end position="624"/>
    </location>
</feature>
<dbReference type="EMBL" id="JBBCAQ010000027">
    <property type="protein sequence ID" value="KAK7586007.1"/>
    <property type="molecule type" value="Genomic_DNA"/>
</dbReference>
<keyword evidence="34" id="KW-1185">Reference proteome</keyword>
<dbReference type="InterPro" id="IPR013608">
    <property type="entry name" value="VWA_N"/>
</dbReference>
<evidence type="ECO:0000256" key="27">
    <source>
        <dbReference type="ARBA" id="ARBA00048679"/>
    </source>
</evidence>
<evidence type="ECO:0000256" key="5">
    <source>
        <dbReference type="ARBA" id="ARBA00022448"/>
    </source>
</evidence>
<dbReference type="InterPro" id="IPR013680">
    <property type="entry name" value="VDCC_a2/dsu"/>
</dbReference>
<dbReference type="InterPro" id="IPR022247">
    <property type="entry name" value="Casein_kinase-1_gamma_C"/>
</dbReference>
<dbReference type="GO" id="GO:0005737">
    <property type="term" value="C:cytoplasm"/>
    <property type="evidence" value="ECO:0007669"/>
    <property type="project" value="UniProtKB-SubCell"/>
</dbReference>
<evidence type="ECO:0000256" key="22">
    <source>
        <dbReference type="ARBA" id="ARBA00023136"/>
    </source>
</evidence>
<keyword evidence="18 28" id="KW-0067">ATP-binding</keyword>
<keyword evidence="7" id="KW-0723">Serine/threonine-protein kinase</keyword>
<keyword evidence="10" id="KW-0808">Transferase</keyword>
<evidence type="ECO:0000259" key="32">
    <source>
        <dbReference type="PROSITE" id="PS50234"/>
    </source>
</evidence>
<dbReference type="GO" id="GO:0016055">
    <property type="term" value="P:Wnt signaling pathway"/>
    <property type="evidence" value="ECO:0007669"/>
    <property type="project" value="UniProtKB-KW"/>
</dbReference>
<evidence type="ECO:0000256" key="30">
    <source>
        <dbReference type="SAM" id="Phobius"/>
    </source>
</evidence>
<evidence type="ECO:0000256" key="15">
    <source>
        <dbReference type="ARBA" id="ARBA00022741"/>
    </source>
</evidence>
<dbReference type="SUPFAM" id="SSF56112">
    <property type="entry name" value="Protein kinase-like (PK-like)"/>
    <property type="match status" value="1"/>
</dbReference>
<accession>A0AAN9Y423</accession>
<keyword evidence="21" id="KW-0406">Ion transport</keyword>
<dbReference type="FunFam" id="3.40.50.410:FF:000007">
    <property type="entry name" value="Calcium voltage-gated channel auxiliary subunit alpha2delta 3"/>
    <property type="match status" value="1"/>
</dbReference>
<evidence type="ECO:0000256" key="19">
    <source>
        <dbReference type="ARBA" id="ARBA00022882"/>
    </source>
</evidence>
<evidence type="ECO:0000256" key="3">
    <source>
        <dbReference type="ARBA" id="ARBA00005926"/>
    </source>
</evidence>
<dbReference type="PROSITE" id="PS50234">
    <property type="entry name" value="VWFA"/>
    <property type="match status" value="2"/>
</dbReference>
<dbReference type="CDD" id="cd14126">
    <property type="entry name" value="STKc_CK1_gamma"/>
    <property type="match status" value="1"/>
</dbReference>
<dbReference type="SMART" id="SM00327">
    <property type="entry name" value="VWA"/>
    <property type="match status" value="2"/>
</dbReference>
<evidence type="ECO:0000256" key="21">
    <source>
        <dbReference type="ARBA" id="ARBA00023065"/>
    </source>
</evidence>
<keyword evidence="12 30" id="KW-0812">Transmembrane</keyword>
<evidence type="ECO:0000256" key="12">
    <source>
        <dbReference type="ARBA" id="ARBA00022692"/>
    </source>
</evidence>
<keyword evidence="22 30" id="KW-0472">Membrane</keyword>
<feature type="transmembrane region" description="Helical" evidence="30">
    <location>
        <begin position="1941"/>
        <end position="1960"/>
    </location>
</feature>
<dbReference type="PROSITE" id="PS00107">
    <property type="entry name" value="PROTEIN_KINASE_ATP"/>
    <property type="match status" value="1"/>
</dbReference>
<evidence type="ECO:0000256" key="2">
    <source>
        <dbReference type="ARBA" id="ARBA00004496"/>
    </source>
</evidence>
<evidence type="ECO:0000313" key="34">
    <source>
        <dbReference type="Proteomes" id="UP001367676"/>
    </source>
</evidence>
<dbReference type="Pfam" id="PF00069">
    <property type="entry name" value="Pkinase"/>
    <property type="match status" value="1"/>
</dbReference>
<comment type="catalytic activity">
    <reaction evidence="26">
        <text>L-threonyl-[protein] + ATP = O-phospho-L-threonyl-[protein] + ADP + H(+)</text>
        <dbReference type="Rhea" id="RHEA:46608"/>
        <dbReference type="Rhea" id="RHEA-COMP:11060"/>
        <dbReference type="Rhea" id="RHEA-COMP:11605"/>
        <dbReference type="ChEBI" id="CHEBI:15378"/>
        <dbReference type="ChEBI" id="CHEBI:30013"/>
        <dbReference type="ChEBI" id="CHEBI:30616"/>
        <dbReference type="ChEBI" id="CHEBI:61977"/>
        <dbReference type="ChEBI" id="CHEBI:456216"/>
        <dbReference type="EC" id="2.7.11.1"/>
    </reaction>
</comment>
<proteinExistence type="inferred from homology"/>
<dbReference type="PANTHER" id="PTHR10166:SF63">
    <property type="entry name" value="STRAIGHTJACKET, ISOFORM C"/>
    <property type="match status" value="1"/>
</dbReference>
<dbReference type="SUPFAM" id="SSF53300">
    <property type="entry name" value="vWA-like"/>
    <property type="match status" value="2"/>
</dbReference>
<evidence type="ECO:0000256" key="18">
    <source>
        <dbReference type="ARBA" id="ARBA00022840"/>
    </source>
</evidence>
<evidence type="ECO:0000256" key="4">
    <source>
        <dbReference type="ARBA" id="ARBA00012513"/>
    </source>
</evidence>
<keyword evidence="14" id="KW-0732">Signal</keyword>
<keyword evidence="11" id="KW-0879">Wnt signaling pathway</keyword>
<feature type="domain" description="Protein kinase" evidence="31">
    <location>
        <begin position="653"/>
        <end position="923"/>
    </location>
</feature>
<dbReference type="InterPro" id="IPR036465">
    <property type="entry name" value="vWFA_dom_sf"/>
</dbReference>
<evidence type="ECO:0000256" key="23">
    <source>
        <dbReference type="ARBA" id="ARBA00023157"/>
    </source>
</evidence>
<keyword evidence="9" id="KW-0107">Calcium channel</keyword>
<feature type="domain" description="VWFA" evidence="32">
    <location>
        <begin position="1301"/>
        <end position="1502"/>
    </location>
</feature>
<keyword evidence="5" id="KW-0813">Transport</keyword>
<dbReference type="GO" id="GO:0046872">
    <property type="term" value="F:metal ion binding"/>
    <property type="evidence" value="ECO:0007669"/>
    <property type="project" value="UniProtKB-KW"/>
</dbReference>
<dbReference type="Pfam" id="PF08473">
    <property type="entry name" value="VGCC_alpha2"/>
    <property type="match status" value="2"/>
</dbReference>
<evidence type="ECO:0000256" key="28">
    <source>
        <dbReference type="PROSITE-ProRule" id="PRU10141"/>
    </source>
</evidence>
<feature type="binding site" evidence="28">
    <location>
        <position position="682"/>
    </location>
    <ligand>
        <name>ATP</name>
        <dbReference type="ChEBI" id="CHEBI:30616"/>
    </ligand>
</feature>
<evidence type="ECO:0000259" key="31">
    <source>
        <dbReference type="PROSITE" id="PS50011"/>
    </source>
</evidence>
<comment type="caution">
    <text evidence="33">The sequence shown here is derived from an EMBL/GenBank/DDBJ whole genome shotgun (WGS) entry which is preliminary data.</text>
</comment>
<feature type="compositionally biased region" description="Basic and acidic residues" evidence="29">
    <location>
        <begin position="608"/>
        <end position="624"/>
    </location>
</feature>
<dbReference type="PROSITE" id="PS50011">
    <property type="entry name" value="PROTEIN_KINASE_DOM"/>
    <property type="match status" value="1"/>
</dbReference>
<evidence type="ECO:0000256" key="7">
    <source>
        <dbReference type="ARBA" id="ARBA00022527"/>
    </source>
</evidence>
<evidence type="ECO:0000256" key="8">
    <source>
        <dbReference type="ARBA" id="ARBA00022568"/>
    </source>
</evidence>
<dbReference type="Gene3D" id="1.10.510.10">
    <property type="entry name" value="Transferase(Phosphotransferase) domain 1"/>
    <property type="match status" value="1"/>
</dbReference>
<evidence type="ECO:0000256" key="16">
    <source>
        <dbReference type="ARBA" id="ARBA00022777"/>
    </source>
</evidence>
<dbReference type="GO" id="GO:0005891">
    <property type="term" value="C:voltage-gated calcium channel complex"/>
    <property type="evidence" value="ECO:0007669"/>
    <property type="project" value="TreeGrafter"/>
</dbReference>
<keyword evidence="16" id="KW-0418">Kinase</keyword>
<evidence type="ECO:0000256" key="24">
    <source>
        <dbReference type="ARBA" id="ARBA00023180"/>
    </source>
</evidence>
<dbReference type="InterPro" id="IPR051173">
    <property type="entry name" value="Ca_channel_alpha-2/delta"/>
</dbReference>
<dbReference type="PROSITE" id="PS00108">
    <property type="entry name" value="PROTEIN_KINASE_ST"/>
    <property type="match status" value="1"/>
</dbReference>
<evidence type="ECO:0000256" key="6">
    <source>
        <dbReference type="ARBA" id="ARBA00022490"/>
    </source>
</evidence>
<dbReference type="InterPro" id="IPR011009">
    <property type="entry name" value="Kinase-like_dom_sf"/>
</dbReference>
<evidence type="ECO:0000256" key="26">
    <source>
        <dbReference type="ARBA" id="ARBA00047899"/>
    </source>
</evidence>
<evidence type="ECO:0000256" key="25">
    <source>
        <dbReference type="ARBA" id="ARBA00023303"/>
    </source>
</evidence>
<dbReference type="GO" id="GO:0005524">
    <property type="term" value="F:ATP binding"/>
    <property type="evidence" value="ECO:0007669"/>
    <property type="project" value="UniProtKB-UniRule"/>
</dbReference>
<comment type="similarity">
    <text evidence="3">Belongs to the protein kinase superfamily. CK1 Ser/Thr protein kinase family. Casein kinase I subfamily.</text>
</comment>
<dbReference type="GO" id="GO:0005245">
    <property type="term" value="F:voltage-gated calcium channel activity"/>
    <property type="evidence" value="ECO:0007669"/>
    <property type="project" value="TreeGrafter"/>
</dbReference>
<evidence type="ECO:0000256" key="9">
    <source>
        <dbReference type="ARBA" id="ARBA00022673"/>
    </source>
</evidence>
<dbReference type="Pfam" id="PF12605">
    <property type="entry name" value="CK1gamma_C"/>
    <property type="match status" value="1"/>
</dbReference>
<name>A0AAN9Y423_9HEMI</name>
<dbReference type="Pfam" id="PF13519">
    <property type="entry name" value="VWA_2"/>
    <property type="match status" value="1"/>
</dbReference>
<keyword evidence="6" id="KW-0963">Cytoplasm</keyword>
<keyword evidence="24" id="KW-0325">Glycoprotein</keyword>
<dbReference type="FunFam" id="1.10.510.10:FF:000703">
    <property type="entry name" value="Casein kinase I gamma"/>
    <property type="match status" value="1"/>
</dbReference>
<dbReference type="SMART" id="SM00220">
    <property type="entry name" value="S_TKc"/>
    <property type="match status" value="1"/>
</dbReference>
<dbReference type="GO" id="GO:0032880">
    <property type="term" value="P:regulation of protein localization"/>
    <property type="evidence" value="ECO:0007669"/>
    <property type="project" value="UniProtKB-ARBA"/>
</dbReference>
<evidence type="ECO:0000256" key="10">
    <source>
        <dbReference type="ARBA" id="ARBA00022679"/>
    </source>
</evidence>
<dbReference type="PANTHER" id="PTHR10166">
    <property type="entry name" value="VOLTAGE-DEPENDENT CALCIUM CHANNEL SUBUNIT ALPHA-2/DELTA-RELATED"/>
    <property type="match status" value="1"/>
</dbReference>
<feature type="domain" description="VWFA" evidence="32">
    <location>
        <begin position="62"/>
        <end position="259"/>
    </location>
</feature>
<keyword evidence="8" id="KW-0109">Calcium transport</keyword>
<evidence type="ECO:0000256" key="13">
    <source>
        <dbReference type="ARBA" id="ARBA00022723"/>
    </source>
</evidence>
<dbReference type="EC" id="2.7.11.1" evidence="4"/>
<evidence type="ECO:0000256" key="11">
    <source>
        <dbReference type="ARBA" id="ARBA00022687"/>
    </source>
</evidence>
<keyword evidence="15 28" id="KW-0547">Nucleotide-binding</keyword>
<evidence type="ECO:0000313" key="33">
    <source>
        <dbReference type="EMBL" id="KAK7586007.1"/>
    </source>
</evidence>
<sequence>MNASVEETQGEEILKTIAVRMNRLIKEKVDAVMIAFHWKTNPDKFDCRRQIWYIQAATCSKEVVILIDNSGTMYGMRNTIAQLTVDSLLQTFSNNDHINIFRLFEDNVTSLVPCFEDTLIQATPENIDLFKKSLYDMCPEKKINYKVAFIRAFTMLHDFLVNRTGTTDPNENHNQAVFLLTDMIIPDKEMIEIRNEYERIYNDTNVQVELFFYFIGQDVTDVEEVQWEKCLRKGSLIHVRTMDEVPEDALKYLSVLARTQNESTEYYPISWTHAFLDIKKDKGRPADSEENESENVGELYKTVTEHRTMTAITTPVYGKKKPLEVTTPVYGKKKPLEKGSNSEELIGVAAIEVPVSDFERSYCDYRDNRKYSFTSPEEKLMNFFDMIFNDESFEWIEEHPNELINQTSFNSSESFDHMKEYDIRLRFVATQGGLTRWQTYPENLDHQSFVEKSNKALDEVWYKNAVLLHEKDSPKFVFSIPEDISIKNGSSKSEKYITATHAIFYNEDGNEAPGVVISFCSINNPENRYDCYVIDSNGFIIYALKDEDIGKFFGTIVGGADAMQKMVDHKIFRKIHMFDYQALQKKNKNVTSSSSSSLPNKRSVPRMQKRDKDKEEATREHEDLFGKRVSKTATGMHRHSISNSGILMVGPNFRVGKKIGCGNFGELRLGKNLYNNEHVAIKMEPIKSKAPQLHLEYRFYKLLGSHEGIPDVYYFGPCGKYNALVMELLGPSLEDLFDLCGRRFTLKTVCVIALQLLHRIEYVHERHLIYRDVKPENFLIGRTTTKKDKIIHIIDFGLAKEYIDLETSKHIPYREHKSLTGTARYMSINTHLGKEQSRRDDLEALGHMFMYFLRGSLPWQGLKADTLKERYQKIGDTKRATPIEVLCDGHPEEMAAYLRYVRRLDFFETPDYEYLRKLFRDLFDKRGFVNNSEFDWTGKTMPVNIYLMKRLSAILPSINRKNSSDEVTYGERAYLTEALCKHVVIALSSLVPVSDGSRNCLRLSTPVNSLLTGQETITSPSKDHRIAPSANKIISSTNGELGTDDPTAGHSNTPIAIQPDVDVVDETNCASVAVAAAAAEVVVSFLNNFPSPLSSCRHLTLKIGTKLWDLGCNLTKNADLKSAYINANLTELNGKEIAKEMSNRAYVMIELKKNALQRIVNIVEEYSKNLSDSIDNINDEKYTFRSAKKLSPENKNIMTKDKNFYNTPVTTNFSTVHIPTDVYYGTNETLLGIYSTKELDNTFRHNYLSDPTLSWQYFAGVTGFMRTFPGIEWPSDGENIPDLYDARKRPWYIEAATDPKDIVILVDNSGSMMGQKRKIARHTINSILETLGPNDFVNIFQFAHDTESVVRCFKDSLVQANLVTIRELKTGAENMNEATKLANFTKALTKAFAVLQSHQREHLASMCNQAIMLITDGVPENYYNIFSQYNWRNSTEPPFPVRVFTYQIGRDGADFRETKWIACANQETLKPGYNSVDMLEIELLDNADPNKSPRDFDIQAQIINRRVSSGRRHYHISRISNSPFTLVLALMNPTGKDSFQPCRIASPNRDEKVTITSQRMFYCQFNYNSLHYQDWSDRDLQNKTAELLYFFKKMDTSSFWDDLIDPYGGLPQEIDLEDLNNFYPTDYHDQLTITATHAIFVKENKKKGLEAPAAVVGYQLLYPAFESYIRTTIEEHLKSTPNSVLYYVLDNNGYILATNNSQNTGKFFGEIQPEIMRSFKECGIFKEVIVYDYQGVCFENPRNVTNGALSIFISPIKQIHKVITWTIGTLIWGIIKINMEIIMTGIIELNGSNSILEEEIYEEAENFTDDILSDKPPKYSRVKHIVMINRTRPQTCDRKVKLYNLEPQKNWIHGQNCTNVMTIIKPIPHTNLLLVIPKNTKEEESPPNRMHTDPVKIKYDVYNSPVCYKVNAVLSRRRPSSCSKNAKDEKKITLCGGANSITAGIPTLIVIAWVIIRWFVD</sequence>
<evidence type="ECO:0000256" key="14">
    <source>
        <dbReference type="ARBA" id="ARBA00022729"/>
    </source>
</evidence>
<comment type="subcellular location">
    <subcellularLocation>
        <location evidence="2">Cytoplasm</location>
    </subcellularLocation>
    <subcellularLocation>
        <location evidence="1">Membrane</location>
        <topology evidence="1">Single-pass type I membrane protein</topology>
    </subcellularLocation>
</comment>
<keyword evidence="19" id="KW-0851">Voltage-gated channel</keyword>
<evidence type="ECO:0000256" key="29">
    <source>
        <dbReference type="SAM" id="MobiDB-lite"/>
    </source>
</evidence>
<comment type="catalytic activity">
    <reaction evidence="27">
        <text>L-seryl-[protein] + ATP = O-phospho-L-seryl-[protein] + ADP + H(+)</text>
        <dbReference type="Rhea" id="RHEA:17989"/>
        <dbReference type="Rhea" id="RHEA-COMP:9863"/>
        <dbReference type="Rhea" id="RHEA-COMP:11604"/>
        <dbReference type="ChEBI" id="CHEBI:15378"/>
        <dbReference type="ChEBI" id="CHEBI:29999"/>
        <dbReference type="ChEBI" id="CHEBI:30616"/>
        <dbReference type="ChEBI" id="CHEBI:83421"/>
        <dbReference type="ChEBI" id="CHEBI:456216"/>
        <dbReference type="EC" id="2.7.11.1"/>
    </reaction>
</comment>
<protein>
    <recommendedName>
        <fullName evidence="4">non-specific serine/threonine protein kinase</fullName>
        <ecNumber evidence="4">2.7.11.1</ecNumber>
    </recommendedName>
</protein>
<gene>
    <name evidence="33" type="ORF">V9T40_003883</name>
</gene>
<dbReference type="Gene3D" id="3.40.50.410">
    <property type="entry name" value="von Willebrand factor, type A domain"/>
    <property type="match status" value="2"/>
</dbReference>
<keyword evidence="23" id="KW-1015">Disulfide bond</keyword>
<dbReference type="InterPro" id="IPR017441">
    <property type="entry name" value="Protein_kinase_ATP_BS"/>
</dbReference>
<dbReference type="GO" id="GO:0004674">
    <property type="term" value="F:protein serine/threonine kinase activity"/>
    <property type="evidence" value="ECO:0007669"/>
    <property type="project" value="UniProtKB-KW"/>
</dbReference>
<reference evidence="33 34" key="1">
    <citation type="submission" date="2024-03" db="EMBL/GenBank/DDBJ databases">
        <title>Adaptation during the transition from Ophiocordyceps entomopathogen to insect associate is accompanied by gene loss and intensified selection.</title>
        <authorList>
            <person name="Ward C.M."/>
            <person name="Onetto C.A."/>
            <person name="Borneman A.R."/>
        </authorList>
    </citation>
    <scope>NUCLEOTIDE SEQUENCE [LARGE SCALE GENOMIC DNA]</scope>
    <source>
        <strain evidence="33">AWRI1</strain>
        <tissue evidence="33">Single Adult Female</tissue>
    </source>
</reference>
<keyword evidence="13" id="KW-0479">Metal-binding</keyword>